<dbReference type="Gene3D" id="3.40.50.1460">
    <property type="match status" value="1"/>
</dbReference>
<dbReference type="SUPFAM" id="SSF52129">
    <property type="entry name" value="Caspase-like"/>
    <property type="match status" value="1"/>
</dbReference>
<protein>
    <recommendedName>
        <fullName evidence="1">Peptidase C14 caspase domain-containing protein</fullName>
    </recommendedName>
</protein>
<dbReference type="Proteomes" id="UP000549250">
    <property type="component" value="Unassembled WGS sequence"/>
</dbReference>
<dbReference type="GO" id="GO:0004197">
    <property type="term" value="F:cysteine-type endopeptidase activity"/>
    <property type="evidence" value="ECO:0007669"/>
    <property type="project" value="InterPro"/>
</dbReference>
<reference evidence="2 3" key="1">
    <citation type="submission" date="2020-08" db="EMBL/GenBank/DDBJ databases">
        <title>Genomic Encyclopedia of Type Strains, Phase III (KMG-III): the genomes of soil and plant-associated and newly described type strains.</title>
        <authorList>
            <person name="Whitman W."/>
        </authorList>
    </citation>
    <scope>NUCLEOTIDE SEQUENCE [LARGE SCALE GENOMIC DNA]</scope>
    <source>
        <strain evidence="2 3">CECT 4462</strain>
    </source>
</reference>
<evidence type="ECO:0000259" key="1">
    <source>
        <dbReference type="Pfam" id="PF00656"/>
    </source>
</evidence>
<sequence length="567" mass="61005">MAELTLGKKITRIGHGTVAQAVAIGVAALIAIVSSSAQAETLTVPPIPALSTLPPWAQVQTQPVKRALVIGIHEYQYAAKLPTPAFDEELVVTALQNLDPNFVITRVSPEQMTRAGLLKAIEDFTKSLNTGESAFVFFSGHGLESQGVNYLLAADAQPAEAGQEGTAYISVPYLIERIQNTGAAMTAIILDACHVDPFASYDADSDILDASAADRPGQARPDHSAAAGLSRMTTPQGFLVAYAAEPGKASYSLFRDDSPDQGSIFTRRFVSHLATLNRPIQTILTLTAGDVSSLTGGRQKPFVNASSIGEMRLHRSARVEQDELESWTRTVADSPTDQQFFGLREFVSLYPASHFSSAARSRMASLKRSNAPSVFAQTDQAEPLNVGILFGALQTPGLVNTLSNVAFAGHDVFVRERPYANTPKVIASLWQGDEVRVLDGSVRPGWAKIVLENGTVGYVGSVNEQPLQKPETTSVLELVGDETLNELQVHSIRPWNAMQLDSATALIKVGPVADKDPRKARQTAYLRALRLRAALVAQGVSNKRIIMILEKDKDRSSSDSASVTLLH</sequence>
<dbReference type="Gene3D" id="2.30.30.40">
    <property type="entry name" value="SH3 Domains"/>
    <property type="match status" value="1"/>
</dbReference>
<dbReference type="PANTHER" id="PTHR22576:SF37">
    <property type="entry name" value="MUCOSA-ASSOCIATED LYMPHOID TISSUE LYMPHOMA TRANSLOCATION PROTEIN 1"/>
    <property type="match status" value="1"/>
</dbReference>
<dbReference type="AlphaFoldDB" id="A0A839T6Y7"/>
<organism evidence="2 3">
    <name type="scientific">Azomonas macrocytogenes</name>
    <name type="common">Azotobacter macrocytogenes</name>
    <dbReference type="NCBI Taxonomy" id="69962"/>
    <lineage>
        <taxon>Bacteria</taxon>
        <taxon>Pseudomonadati</taxon>
        <taxon>Pseudomonadota</taxon>
        <taxon>Gammaproteobacteria</taxon>
        <taxon>Pseudomonadales</taxon>
        <taxon>Pseudomonadaceae</taxon>
        <taxon>Azomonas</taxon>
    </lineage>
</organism>
<keyword evidence="3" id="KW-1185">Reference proteome</keyword>
<dbReference type="InterPro" id="IPR011600">
    <property type="entry name" value="Pept_C14_caspase"/>
</dbReference>
<dbReference type="EMBL" id="JACHXI010000013">
    <property type="protein sequence ID" value="MBB3104216.1"/>
    <property type="molecule type" value="Genomic_DNA"/>
</dbReference>
<dbReference type="InterPro" id="IPR029030">
    <property type="entry name" value="Caspase-like_dom_sf"/>
</dbReference>
<evidence type="ECO:0000313" key="2">
    <source>
        <dbReference type="EMBL" id="MBB3104216.1"/>
    </source>
</evidence>
<dbReference type="RefSeq" id="WP_183167107.1">
    <property type="nucleotide sequence ID" value="NZ_JACHXI010000013.1"/>
</dbReference>
<evidence type="ECO:0000313" key="3">
    <source>
        <dbReference type="Proteomes" id="UP000549250"/>
    </source>
</evidence>
<dbReference type="InterPro" id="IPR052039">
    <property type="entry name" value="Caspase-related_regulators"/>
</dbReference>
<name>A0A839T6Y7_AZOMA</name>
<dbReference type="PANTHER" id="PTHR22576">
    <property type="entry name" value="MUCOSA ASSOCIATED LYMPHOID TISSUE LYMPHOMA TRANSLOCATION PROTEIN 1/PARACASPASE"/>
    <property type="match status" value="1"/>
</dbReference>
<comment type="caution">
    <text evidence="2">The sequence shown here is derived from an EMBL/GenBank/DDBJ whole genome shotgun (WGS) entry which is preliminary data.</text>
</comment>
<proteinExistence type="predicted"/>
<feature type="domain" description="Peptidase C14 caspase" evidence="1">
    <location>
        <begin position="65"/>
        <end position="307"/>
    </location>
</feature>
<gene>
    <name evidence="2" type="ORF">FHR87_002631</name>
</gene>
<accession>A0A839T6Y7</accession>
<dbReference type="GO" id="GO:0006508">
    <property type="term" value="P:proteolysis"/>
    <property type="evidence" value="ECO:0007669"/>
    <property type="project" value="InterPro"/>
</dbReference>
<dbReference type="Pfam" id="PF00656">
    <property type="entry name" value="Peptidase_C14"/>
    <property type="match status" value="1"/>
</dbReference>